<dbReference type="Gene3D" id="3.30.565.10">
    <property type="entry name" value="Histidine kinase-like ATPase, C-terminal domain"/>
    <property type="match status" value="1"/>
</dbReference>
<keyword evidence="10" id="KW-1185">Reference proteome</keyword>
<accession>A0A5M3T3P8</accession>
<organism evidence="9 10">
    <name type="scientific">Limnospira platensis NIES-46</name>
    <dbReference type="NCBI Taxonomy" id="1236695"/>
    <lineage>
        <taxon>Bacteria</taxon>
        <taxon>Bacillati</taxon>
        <taxon>Cyanobacteriota</taxon>
        <taxon>Cyanophyceae</taxon>
        <taxon>Oscillatoriophycideae</taxon>
        <taxon>Oscillatoriales</taxon>
        <taxon>Sirenicapillariaceae</taxon>
        <taxon>Limnospira</taxon>
    </lineage>
</organism>
<dbReference type="CDD" id="cd00038">
    <property type="entry name" value="CAP_ED"/>
    <property type="match status" value="1"/>
</dbReference>
<name>A0A5M3T3P8_LIMPL</name>
<evidence type="ECO:0000256" key="6">
    <source>
        <dbReference type="ARBA" id="ARBA00023012"/>
    </source>
</evidence>
<protein>
    <recommendedName>
        <fullName evidence="2">histidine kinase</fullName>
        <ecNumber evidence="2">2.7.13.3</ecNumber>
    </recommendedName>
</protein>
<evidence type="ECO:0000259" key="8">
    <source>
        <dbReference type="PROSITE" id="PS50109"/>
    </source>
</evidence>
<dbReference type="SMART" id="SM00100">
    <property type="entry name" value="cNMP"/>
    <property type="match status" value="1"/>
</dbReference>
<dbReference type="InterPro" id="IPR036097">
    <property type="entry name" value="HisK_dim/P_sf"/>
</dbReference>
<dbReference type="PROSITE" id="PS00889">
    <property type="entry name" value="CNMP_BINDING_2"/>
    <property type="match status" value="1"/>
</dbReference>
<feature type="domain" description="Histidine kinase" evidence="8">
    <location>
        <begin position="157"/>
        <end position="365"/>
    </location>
</feature>
<dbReference type="CDD" id="cd00075">
    <property type="entry name" value="HATPase"/>
    <property type="match status" value="1"/>
</dbReference>
<dbReference type="PRINTS" id="PR00344">
    <property type="entry name" value="BCTRLSENSOR"/>
</dbReference>
<keyword evidence="4" id="KW-0808">Transferase</keyword>
<dbReference type="InterPro" id="IPR004358">
    <property type="entry name" value="Sig_transdc_His_kin-like_C"/>
</dbReference>
<dbReference type="InterPro" id="IPR036890">
    <property type="entry name" value="HATPase_C_sf"/>
</dbReference>
<evidence type="ECO:0000313" key="9">
    <source>
        <dbReference type="EMBL" id="GCE93487.1"/>
    </source>
</evidence>
<evidence type="ECO:0000259" key="7">
    <source>
        <dbReference type="PROSITE" id="PS50042"/>
    </source>
</evidence>
<dbReference type="PANTHER" id="PTHR43711">
    <property type="entry name" value="TWO-COMPONENT HISTIDINE KINASE"/>
    <property type="match status" value="1"/>
</dbReference>
<dbReference type="PANTHER" id="PTHR43711:SF31">
    <property type="entry name" value="HISTIDINE KINASE"/>
    <property type="match status" value="1"/>
</dbReference>
<dbReference type="InterPro" id="IPR005467">
    <property type="entry name" value="His_kinase_dom"/>
</dbReference>
<dbReference type="InterPro" id="IPR003594">
    <property type="entry name" value="HATPase_dom"/>
</dbReference>
<dbReference type="Pfam" id="PF02518">
    <property type="entry name" value="HATPase_c"/>
    <property type="match status" value="1"/>
</dbReference>
<dbReference type="SUPFAM" id="SSF51206">
    <property type="entry name" value="cAMP-binding domain-like"/>
    <property type="match status" value="1"/>
</dbReference>
<dbReference type="SUPFAM" id="SSF55874">
    <property type="entry name" value="ATPase domain of HSP90 chaperone/DNA topoisomerase II/histidine kinase"/>
    <property type="match status" value="1"/>
</dbReference>
<evidence type="ECO:0000313" key="10">
    <source>
        <dbReference type="Proteomes" id="UP000326169"/>
    </source>
</evidence>
<dbReference type="CDD" id="cd00082">
    <property type="entry name" value="HisKA"/>
    <property type="match status" value="1"/>
</dbReference>
<keyword evidence="3" id="KW-0597">Phosphoprotein</keyword>
<dbReference type="SUPFAM" id="SSF47384">
    <property type="entry name" value="Homodimeric domain of signal transducing histidine kinase"/>
    <property type="match status" value="1"/>
</dbReference>
<dbReference type="InterPro" id="IPR018488">
    <property type="entry name" value="cNMP-bd_CS"/>
</dbReference>
<proteinExistence type="predicted"/>
<dbReference type="Pfam" id="PF00512">
    <property type="entry name" value="HisKA"/>
    <property type="match status" value="1"/>
</dbReference>
<dbReference type="Proteomes" id="UP000326169">
    <property type="component" value="Unassembled WGS sequence"/>
</dbReference>
<dbReference type="PROSITE" id="PS50042">
    <property type="entry name" value="CNMP_BINDING_3"/>
    <property type="match status" value="1"/>
</dbReference>
<dbReference type="EC" id="2.7.13.3" evidence="2"/>
<keyword evidence="6" id="KW-0902">Two-component regulatory system</keyword>
<evidence type="ECO:0000256" key="4">
    <source>
        <dbReference type="ARBA" id="ARBA00022679"/>
    </source>
</evidence>
<dbReference type="InterPro" id="IPR014710">
    <property type="entry name" value="RmlC-like_jellyroll"/>
</dbReference>
<dbReference type="InterPro" id="IPR000595">
    <property type="entry name" value="cNMP-bd_dom"/>
</dbReference>
<evidence type="ECO:0000256" key="5">
    <source>
        <dbReference type="ARBA" id="ARBA00022777"/>
    </source>
</evidence>
<dbReference type="SMART" id="SM00387">
    <property type="entry name" value="HATPase_c"/>
    <property type="match status" value="1"/>
</dbReference>
<sequence length="381" mass="42241">MDLVSHQFISYFEPEQANKLCQLALVEYYPEGSLIFEEGEVPDYLYLVLTGEVEFSKSTGGDRYQVVTVARPNSFFGEFGVLDGQPRSARAIATPGGATLAKISQDHLMTILQDAKGQVVLKLFGYITQQLRNTTNEYVNQMIHKQKMELLGEMVNTIVHDFRSPFTGIQLSSSMIRELHPDEETEEWCDLISMQIQRMLGMAEEVLEFSRGSTSLVLKSVSIGEIIQQFEKLNRVYLHSSDVELVLDIPEEIYVLADLNKIIRVLQNLVSNAVEAFPNSQGKIIITATTQDNWGLIMVKDDGPGIPKAIQEHLFDAFVTYGKQGGTGLGTAIAKSIVEAHGGAISFESAAGVGTTFWIRLPLNDGDPNMQSPTLKQVKIC</sequence>
<dbReference type="Gene3D" id="1.10.287.130">
    <property type="match status" value="1"/>
</dbReference>
<comment type="catalytic activity">
    <reaction evidence="1">
        <text>ATP + protein L-histidine = ADP + protein N-phospho-L-histidine.</text>
        <dbReference type="EC" id="2.7.13.3"/>
    </reaction>
</comment>
<dbReference type="InterPro" id="IPR018490">
    <property type="entry name" value="cNMP-bd_dom_sf"/>
</dbReference>
<evidence type="ECO:0000256" key="1">
    <source>
        <dbReference type="ARBA" id="ARBA00000085"/>
    </source>
</evidence>
<dbReference type="InterPro" id="IPR050736">
    <property type="entry name" value="Sensor_HK_Regulatory"/>
</dbReference>
<dbReference type="EMBL" id="BIMW01000074">
    <property type="protein sequence ID" value="GCE93487.1"/>
    <property type="molecule type" value="Genomic_DNA"/>
</dbReference>
<gene>
    <name evidence="9" type="ORF">NIES46_15370</name>
</gene>
<dbReference type="Pfam" id="PF00027">
    <property type="entry name" value="cNMP_binding"/>
    <property type="match status" value="1"/>
</dbReference>
<dbReference type="RefSeq" id="WP_014274097.1">
    <property type="nucleotide sequence ID" value="NZ_BIMW01000074.1"/>
</dbReference>
<comment type="caution">
    <text evidence="9">The sequence shown here is derived from an EMBL/GenBank/DDBJ whole genome shotgun (WGS) entry which is preliminary data.</text>
</comment>
<dbReference type="GeneID" id="301682407"/>
<reference evidence="9 10" key="1">
    <citation type="journal article" date="2019" name="J Genomics">
        <title>The Draft Genome of a Hydrogen-producing Cyanobacterium, Arthrospira platensis NIES-46.</title>
        <authorList>
            <person name="Suzuki S."/>
            <person name="Yamaguchi H."/>
            <person name="Kawachi M."/>
        </authorList>
    </citation>
    <scope>NUCLEOTIDE SEQUENCE [LARGE SCALE GENOMIC DNA]</scope>
    <source>
        <strain evidence="9 10">NIES-46</strain>
    </source>
</reference>
<dbReference type="SMART" id="SM00388">
    <property type="entry name" value="HisKA"/>
    <property type="match status" value="1"/>
</dbReference>
<dbReference type="InterPro" id="IPR003661">
    <property type="entry name" value="HisK_dim/P_dom"/>
</dbReference>
<dbReference type="PROSITE" id="PS50109">
    <property type="entry name" value="HIS_KIN"/>
    <property type="match status" value="1"/>
</dbReference>
<evidence type="ECO:0000256" key="2">
    <source>
        <dbReference type="ARBA" id="ARBA00012438"/>
    </source>
</evidence>
<keyword evidence="5 9" id="KW-0418">Kinase</keyword>
<dbReference type="GO" id="GO:0016301">
    <property type="term" value="F:kinase activity"/>
    <property type="evidence" value="ECO:0007669"/>
    <property type="project" value="UniProtKB-KW"/>
</dbReference>
<feature type="domain" description="Cyclic nucleotide-binding" evidence="7">
    <location>
        <begin position="8"/>
        <end position="112"/>
    </location>
</feature>
<evidence type="ECO:0000256" key="3">
    <source>
        <dbReference type="ARBA" id="ARBA00022553"/>
    </source>
</evidence>
<dbReference type="Gene3D" id="2.60.120.10">
    <property type="entry name" value="Jelly Rolls"/>
    <property type="match status" value="1"/>
</dbReference>